<name>A0ABP8NSL2_9BACT</name>
<feature type="active site" description="Proton donor/acceptor" evidence="7">
    <location>
        <position position="327"/>
    </location>
</feature>
<feature type="domain" description="L,D-TPase catalytic" evidence="9">
    <location>
        <begin position="192"/>
        <end position="369"/>
    </location>
</feature>
<comment type="pathway">
    <text evidence="1 7">Cell wall biogenesis; peptidoglycan biosynthesis.</text>
</comment>
<evidence type="ECO:0000313" key="11">
    <source>
        <dbReference type="Proteomes" id="UP001501175"/>
    </source>
</evidence>
<evidence type="ECO:0000259" key="9">
    <source>
        <dbReference type="PROSITE" id="PS52029"/>
    </source>
</evidence>
<comment type="similarity">
    <text evidence="2">Belongs to the YkuD family.</text>
</comment>
<evidence type="ECO:0000256" key="1">
    <source>
        <dbReference type="ARBA" id="ARBA00004752"/>
    </source>
</evidence>
<dbReference type="InterPro" id="IPR052905">
    <property type="entry name" value="LD-transpeptidase_YkuD-like"/>
</dbReference>
<dbReference type="EMBL" id="BAABHD010000084">
    <property type="protein sequence ID" value="GAA4470719.1"/>
    <property type="molecule type" value="Genomic_DNA"/>
</dbReference>
<dbReference type="PROSITE" id="PS51257">
    <property type="entry name" value="PROKAR_LIPOPROTEIN"/>
    <property type="match status" value="1"/>
</dbReference>
<sequence length="417" mass="47600">MTQRNSKFGLMIGAALMLASVGCQSDNFKGSEENGFSALLEKLKVFKRDKPEAQLALRRVNKYADSLGIDTTKYSVAYNPTEPMAGEDQATQKLELLLTELRYGDKIPGLAYHGLRKEEKLDTAWVRSMVTAETISGDALVDEVKRSTQFEPYAQLVGHYQQLRGNTSSDTLKAIKRTLNYYRWLNRFDFDRFVVVNIPAAELTIYDKAGKRLLPMQVIVGKQDTQTPVFTSHLKDIITYPYWNVPESIATKEILPKMRRNASFLDSQNMQVVTQAGKEVDPYAIDWASISPEQFVKKYRFRQSTGCDNALGVMKFNLDSPFAIYLHDTNSRELFSTTDDRWRSHGCMRVQKPVELANFLLGSDKFDTGFLDRCMIDQKPRTFPLPKPFPVFITYNLVDVDEQGQLTFFQDVYKAAK</sequence>
<gene>
    <name evidence="10" type="ORF">GCM10023189_59870</name>
</gene>
<dbReference type="PANTHER" id="PTHR41533">
    <property type="entry name" value="L,D-TRANSPEPTIDASE HI_1667-RELATED"/>
    <property type="match status" value="1"/>
</dbReference>
<dbReference type="Gene3D" id="2.40.440.10">
    <property type="entry name" value="L,D-transpeptidase catalytic domain-like"/>
    <property type="match status" value="1"/>
</dbReference>
<evidence type="ECO:0000256" key="4">
    <source>
        <dbReference type="ARBA" id="ARBA00022960"/>
    </source>
</evidence>
<dbReference type="PANTHER" id="PTHR41533:SF2">
    <property type="entry name" value="BLR7131 PROTEIN"/>
    <property type="match status" value="1"/>
</dbReference>
<evidence type="ECO:0000256" key="3">
    <source>
        <dbReference type="ARBA" id="ARBA00022679"/>
    </source>
</evidence>
<feature type="signal peptide" evidence="8">
    <location>
        <begin position="1"/>
        <end position="25"/>
    </location>
</feature>
<keyword evidence="11" id="KW-1185">Reference proteome</keyword>
<evidence type="ECO:0000256" key="6">
    <source>
        <dbReference type="ARBA" id="ARBA00023316"/>
    </source>
</evidence>
<evidence type="ECO:0000256" key="7">
    <source>
        <dbReference type="PROSITE-ProRule" id="PRU01373"/>
    </source>
</evidence>
<proteinExistence type="inferred from homology"/>
<comment type="caution">
    <text evidence="10">The sequence shown here is derived from an EMBL/GenBank/DDBJ whole genome shotgun (WGS) entry which is preliminary data.</text>
</comment>
<dbReference type="InterPro" id="IPR038063">
    <property type="entry name" value="Transpep_catalytic_dom"/>
</dbReference>
<evidence type="ECO:0000256" key="8">
    <source>
        <dbReference type="SAM" id="SignalP"/>
    </source>
</evidence>
<keyword evidence="8" id="KW-0732">Signal</keyword>
<dbReference type="InterPro" id="IPR005490">
    <property type="entry name" value="LD_TPept_cat_dom"/>
</dbReference>
<evidence type="ECO:0000256" key="2">
    <source>
        <dbReference type="ARBA" id="ARBA00005992"/>
    </source>
</evidence>
<feature type="active site" description="Nucleophile" evidence="7">
    <location>
        <position position="347"/>
    </location>
</feature>
<feature type="chain" id="PRO_5046728180" description="L,D-TPase catalytic domain-containing protein" evidence="8">
    <location>
        <begin position="26"/>
        <end position="417"/>
    </location>
</feature>
<evidence type="ECO:0000313" key="10">
    <source>
        <dbReference type="EMBL" id="GAA4470719.1"/>
    </source>
</evidence>
<evidence type="ECO:0000256" key="5">
    <source>
        <dbReference type="ARBA" id="ARBA00022984"/>
    </source>
</evidence>
<dbReference type="Pfam" id="PF03734">
    <property type="entry name" value="YkuD"/>
    <property type="match status" value="1"/>
</dbReference>
<accession>A0ABP8NSL2</accession>
<keyword evidence="6 7" id="KW-0961">Cell wall biogenesis/degradation</keyword>
<reference evidence="11" key="1">
    <citation type="journal article" date="2019" name="Int. J. Syst. Evol. Microbiol.">
        <title>The Global Catalogue of Microorganisms (GCM) 10K type strain sequencing project: providing services to taxonomists for standard genome sequencing and annotation.</title>
        <authorList>
            <consortium name="The Broad Institute Genomics Platform"/>
            <consortium name="The Broad Institute Genome Sequencing Center for Infectious Disease"/>
            <person name="Wu L."/>
            <person name="Ma J."/>
        </authorList>
    </citation>
    <scope>NUCLEOTIDE SEQUENCE [LARGE SCALE GENOMIC DNA]</scope>
    <source>
        <strain evidence="11">JCM 17927</strain>
    </source>
</reference>
<dbReference type="PROSITE" id="PS52029">
    <property type="entry name" value="LD_TPASE"/>
    <property type="match status" value="1"/>
</dbReference>
<dbReference type="CDD" id="cd16913">
    <property type="entry name" value="YkuD_like"/>
    <property type="match status" value="1"/>
</dbReference>
<dbReference type="SUPFAM" id="SSF141523">
    <property type="entry name" value="L,D-transpeptidase catalytic domain-like"/>
    <property type="match status" value="1"/>
</dbReference>
<keyword evidence="5 7" id="KW-0573">Peptidoglycan synthesis</keyword>
<protein>
    <recommendedName>
        <fullName evidence="9">L,D-TPase catalytic domain-containing protein</fullName>
    </recommendedName>
</protein>
<dbReference type="RefSeq" id="WP_345250194.1">
    <property type="nucleotide sequence ID" value="NZ_BAABHD010000084.1"/>
</dbReference>
<keyword evidence="3" id="KW-0808">Transferase</keyword>
<keyword evidence="4 7" id="KW-0133">Cell shape</keyword>
<organism evidence="10 11">
    <name type="scientific">Nibrella saemangeumensis</name>
    <dbReference type="NCBI Taxonomy" id="1084526"/>
    <lineage>
        <taxon>Bacteria</taxon>
        <taxon>Pseudomonadati</taxon>
        <taxon>Bacteroidota</taxon>
        <taxon>Cytophagia</taxon>
        <taxon>Cytophagales</taxon>
        <taxon>Spirosomataceae</taxon>
        <taxon>Nibrella</taxon>
    </lineage>
</organism>
<dbReference type="Proteomes" id="UP001501175">
    <property type="component" value="Unassembled WGS sequence"/>
</dbReference>